<name>A0ABU7E9B0_9TELE</name>
<dbReference type="InterPro" id="IPR029058">
    <property type="entry name" value="AB_hydrolase_fold"/>
</dbReference>
<sequence>MAAVSLRSCRRGLSLMLRNAGVAAVPSQHLQADRRHKSTVQFASRPDLPKLAYRRVKGKSPGVVFLPGYGSNMNGRKAEALEEFCKSLGHSYLRFDYTGHGASEGELAEGTVGTWKKDVLFVLDELTEGPQVDISHPLKFFDG</sequence>
<dbReference type="PANTHER" id="PTHR16138">
    <property type="entry name" value="MYCOPHENOLIC ACID ACYL-GLUCURONIDE ESTERASE, MITOCHONDRIAL"/>
    <property type="match status" value="1"/>
</dbReference>
<accession>A0ABU7E9B0</accession>
<evidence type="ECO:0000313" key="3">
    <source>
        <dbReference type="EMBL" id="MED6282369.1"/>
    </source>
</evidence>
<organism evidence="3 4">
    <name type="scientific">Characodon lateralis</name>
    <dbReference type="NCBI Taxonomy" id="208331"/>
    <lineage>
        <taxon>Eukaryota</taxon>
        <taxon>Metazoa</taxon>
        <taxon>Chordata</taxon>
        <taxon>Craniata</taxon>
        <taxon>Vertebrata</taxon>
        <taxon>Euteleostomi</taxon>
        <taxon>Actinopterygii</taxon>
        <taxon>Neopterygii</taxon>
        <taxon>Teleostei</taxon>
        <taxon>Neoteleostei</taxon>
        <taxon>Acanthomorphata</taxon>
        <taxon>Ovalentaria</taxon>
        <taxon>Atherinomorphae</taxon>
        <taxon>Cyprinodontiformes</taxon>
        <taxon>Goodeidae</taxon>
        <taxon>Characodon</taxon>
    </lineage>
</organism>
<dbReference type="Proteomes" id="UP001352852">
    <property type="component" value="Unassembled WGS sequence"/>
</dbReference>
<dbReference type="Gene3D" id="3.40.50.1820">
    <property type="entry name" value="alpha/beta hydrolase"/>
    <property type="match status" value="1"/>
</dbReference>
<evidence type="ECO:0000313" key="4">
    <source>
        <dbReference type="Proteomes" id="UP001352852"/>
    </source>
</evidence>
<comment type="caution">
    <text evidence="3">The sequence shown here is derived from an EMBL/GenBank/DDBJ whole genome shotgun (WGS) entry which is preliminary data.</text>
</comment>
<proteinExistence type="inferred from homology"/>
<keyword evidence="4" id="KW-1185">Reference proteome</keyword>
<reference evidence="3 4" key="1">
    <citation type="submission" date="2021-06" db="EMBL/GenBank/DDBJ databases">
        <authorList>
            <person name="Palmer J.M."/>
        </authorList>
    </citation>
    <scope>NUCLEOTIDE SEQUENCE [LARGE SCALE GENOMIC DNA]</scope>
    <source>
        <strain evidence="3 4">CL_MEX2019</strain>
        <tissue evidence="3">Muscle</tissue>
    </source>
</reference>
<dbReference type="SUPFAM" id="SSF53474">
    <property type="entry name" value="alpha/beta-Hydrolases"/>
    <property type="match status" value="1"/>
</dbReference>
<dbReference type="PANTHER" id="PTHR16138:SF7">
    <property type="entry name" value="PALMITOYL-PROTEIN THIOESTERASE ABHD10, MITOCHONDRIAL"/>
    <property type="match status" value="1"/>
</dbReference>
<dbReference type="InterPro" id="IPR052382">
    <property type="entry name" value="ABHD10_acyl-thioesterase"/>
</dbReference>
<comment type="similarity">
    <text evidence="1">Belongs to the AB hydrolase superfamily.</text>
</comment>
<evidence type="ECO:0000256" key="2">
    <source>
        <dbReference type="ARBA" id="ARBA00022801"/>
    </source>
</evidence>
<protein>
    <submittedName>
        <fullName evidence="3">Mycophenolic acid acyl-glucuronide esterase, mitochondrial</fullName>
    </submittedName>
</protein>
<gene>
    <name evidence="3" type="primary">ABHD10_1</name>
    <name evidence="3" type="ORF">CHARACLAT_031314</name>
</gene>
<keyword evidence="2" id="KW-0378">Hydrolase</keyword>
<evidence type="ECO:0000256" key="1">
    <source>
        <dbReference type="ARBA" id="ARBA00008645"/>
    </source>
</evidence>
<dbReference type="EMBL" id="JAHUTJ010045999">
    <property type="protein sequence ID" value="MED6282369.1"/>
    <property type="molecule type" value="Genomic_DNA"/>
</dbReference>